<dbReference type="InterPro" id="IPR010065">
    <property type="entry name" value="AA_ABC_transptr_permease_3TM"/>
</dbReference>
<feature type="transmembrane region" description="Helical" evidence="7">
    <location>
        <begin position="115"/>
        <end position="135"/>
    </location>
</feature>
<dbReference type="Proteomes" id="UP000481033">
    <property type="component" value="Unassembled WGS sequence"/>
</dbReference>
<comment type="caution">
    <text evidence="9">The sequence shown here is derived from an EMBL/GenBank/DDBJ whole genome shotgun (WGS) entry which is preliminary data.</text>
</comment>
<dbReference type="GO" id="GO:0006865">
    <property type="term" value="P:amino acid transport"/>
    <property type="evidence" value="ECO:0007669"/>
    <property type="project" value="TreeGrafter"/>
</dbReference>
<feature type="transmembrane region" description="Helical" evidence="7">
    <location>
        <begin position="356"/>
        <end position="374"/>
    </location>
</feature>
<evidence type="ECO:0000256" key="2">
    <source>
        <dbReference type="ARBA" id="ARBA00022448"/>
    </source>
</evidence>
<reference evidence="9 10" key="1">
    <citation type="journal article" date="2020" name="Microb. Ecol.">
        <title>Ecogenomics of the Marine Benthic Filamentous Cyanobacterium Adonisia.</title>
        <authorList>
            <person name="Walter J.M."/>
            <person name="Coutinho F.H."/>
            <person name="Leomil L."/>
            <person name="Hargreaves P.I."/>
            <person name="Campeao M.E."/>
            <person name="Vieira V.V."/>
            <person name="Silva B.S."/>
            <person name="Fistarol G.O."/>
            <person name="Salomon P.S."/>
            <person name="Sawabe T."/>
            <person name="Mino S."/>
            <person name="Hosokawa M."/>
            <person name="Miyashita H."/>
            <person name="Maruyama F."/>
            <person name="van Verk M.C."/>
            <person name="Dutilh B.E."/>
            <person name="Thompson C.C."/>
            <person name="Thompson F.L."/>
        </authorList>
    </citation>
    <scope>NUCLEOTIDE SEQUENCE [LARGE SCALE GENOMIC DNA]</scope>
    <source>
        <strain evidence="9 10">CCMR0081</strain>
    </source>
</reference>
<dbReference type="CDD" id="cd06261">
    <property type="entry name" value="TM_PBP2"/>
    <property type="match status" value="1"/>
</dbReference>
<organism evidence="9 10">
    <name type="scientific">Adonisia turfae CCMR0081</name>
    <dbReference type="NCBI Taxonomy" id="2292702"/>
    <lineage>
        <taxon>Bacteria</taxon>
        <taxon>Bacillati</taxon>
        <taxon>Cyanobacteriota</taxon>
        <taxon>Adonisia</taxon>
        <taxon>Adonisia turfae</taxon>
    </lineage>
</organism>
<evidence type="ECO:0000313" key="10">
    <source>
        <dbReference type="Proteomes" id="UP000481033"/>
    </source>
</evidence>
<keyword evidence="2 7" id="KW-0813">Transport</keyword>
<dbReference type="InterPro" id="IPR043429">
    <property type="entry name" value="ArtM/GltK/GlnP/TcyL/YhdX-like"/>
</dbReference>
<evidence type="ECO:0000256" key="3">
    <source>
        <dbReference type="ARBA" id="ARBA00022475"/>
    </source>
</evidence>
<evidence type="ECO:0000313" key="9">
    <source>
        <dbReference type="EMBL" id="NEZ56294.1"/>
    </source>
</evidence>
<dbReference type="InterPro" id="IPR035906">
    <property type="entry name" value="MetI-like_sf"/>
</dbReference>
<dbReference type="InterPro" id="IPR000515">
    <property type="entry name" value="MetI-like"/>
</dbReference>
<feature type="transmembrane region" description="Helical" evidence="7">
    <location>
        <begin position="327"/>
        <end position="344"/>
    </location>
</feature>
<proteinExistence type="inferred from homology"/>
<dbReference type="GO" id="GO:0022857">
    <property type="term" value="F:transmembrane transporter activity"/>
    <property type="evidence" value="ECO:0007669"/>
    <property type="project" value="InterPro"/>
</dbReference>
<sequence length="386" mass="41586">MVVLTLACAWGAKTIGQRKLTLSQFLSAGWFFAYSISLLILAGGDIRNSLIFLVLTVGASIWLASMALKLLANSSIIDAVSLNPIGIWLMRIVWFAGSVALFWPVYGFLNVPLPLKLLTLVTYISFVSLLVPILAERKTLTTFVIAVVAFGLGCFAISSIFDLAGGFFGLKPIGTNNWGGLTLTLFLAITGIALCFPIGVLMALGRRSSLPIIKGLSVAYIELIRGVPLISILFMGQVMIPLFLPEGVRPDNIVRAIVGLTLFSSAYLAENVRAGLQAIPRGQFEAAASLGLNSPLTLALIVLPQALKTAIPAIVGQFISLFQDTTLLGIVGLVELLGISNSILANPKYLGDYSEVYLFIAVLYWFFCYAMSLGSRRIEQALNTER</sequence>
<protein>
    <submittedName>
        <fullName evidence="9">Amino acid ABC transporter permease</fullName>
    </submittedName>
</protein>
<keyword evidence="4 7" id="KW-0812">Transmembrane</keyword>
<dbReference type="PANTHER" id="PTHR30614">
    <property type="entry name" value="MEMBRANE COMPONENT OF AMINO ACID ABC TRANSPORTER"/>
    <property type="match status" value="1"/>
</dbReference>
<dbReference type="Pfam" id="PF00528">
    <property type="entry name" value="BPD_transp_1"/>
    <property type="match status" value="1"/>
</dbReference>
<evidence type="ECO:0000256" key="6">
    <source>
        <dbReference type="ARBA" id="ARBA00023136"/>
    </source>
</evidence>
<evidence type="ECO:0000256" key="5">
    <source>
        <dbReference type="ARBA" id="ARBA00022989"/>
    </source>
</evidence>
<feature type="transmembrane region" description="Helical" evidence="7">
    <location>
        <begin position="216"/>
        <end position="240"/>
    </location>
</feature>
<feature type="transmembrane region" description="Helical" evidence="7">
    <location>
        <begin position="181"/>
        <end position="204"/>
    </location>
</feature>
<dbReference type="SUPFAM" id="SSF161098">
    <property type="entry name" value="MetI-like"/>
    <property type="match status" value="1"/>
</dbReference>
<dbReference type="PROSITE" id="PS50928">
    <property type="entry name" value="ABC_TM1"/>
    <property type="match status" value="1"/>
</dbReference>
<dbReference type="EMBL" id="QXHD01000004">
    <property type="protein sequence ID" value="NEZ56294.1"/>
    <property type="molecule type" value="Genomic_DNA"/>
</dbReference>
<comment type="subcellular location">
    <subcellularLocation>
        <location evidence="1 7">Cell membrane</location>
        <topology evidence="1 7">Multi-pass membrane protein</topology>
    </subcellularLocation>
</comment>
<name>A0A6M0RJ99_9CYAN</name>
<keyword evidence="3" id="KW-1003">Cell membrane</keyword>
<gene>
    <name evidence="9" type="ORF">DXZ20_11550</name>
</gene>
<dbReference type="GO" id="GO:0043190">
    <property type="term" value="C:ATP-binding cassette (ABC) transporter complex"/>
    <property type="evidence" value="ECO:0007669"/>
    <property type="project" value="InterPro"/>
</dbReference>
<evidence type="ECO:0000259" key="8">
    <source>
        <dbReference type="PROSITE" id="PS50928"/>
    </source>
</evidence>
<feature type="transmembrane region" description="Helical" evidence="7">
    <location>
        <begin position="92"/>
        <end position="109"/>
    </location>
</feature>
<feature type="transmembrane region" description="Helical" evidence="7">
    <location>
        <begin position="142"/>
        <end position="161"/>
    </location>
</feature>
<comment type="similarity">
    <text evidence="7">Belongs to the binding-protein-dependent transport system permease family.</text>
</comment>
<dbReference type="NCBIfam" id="TIGR01726">
    <property type="entry name" value="HEQRo_perm_3TM"/>
    <property type="match status" value="1"/>
</dbReference>
<feature type="transmembrane region" description="Helical" evidence="7">
    <location>
        <begin position="50"/>
        <end position="71"/>
    </location>
</feature>
<dbReference type="PANTHER" id="PTHR30614:SF41">
    <property type="entry name" value="INNER MEMBRANE AMINO-ACID ABC TRANSPORTER PERMEASE PROTEIN YHDY"/>
    <property type="match status" value="1"/>
</dbReference>
<evidence type="ECO:0000256" key="1">
    <source>
        <dbReference type="ARBA" id="ARBA00004651"/>
    </source>
</evidence>
<dbReference type="AlphaFoldDB" id="A0A6M0RJ99"/>
<evidence type="ECO:0000256" key="7">
    <source>
        <dbReference type="RuleBase" id="RU363032"/>
    </source>
</evidence>
<feature type="transmembrane region" description="Helical" evidence="7">
    <location>
        <begin position="25"/>
        <end position="44"/>
    </location>
</feature>
<keyword evidence="10" id="KW-1185">Reference proteome</keyword>
<evidence type="ECO:0000256" key="4">
    <source>
        <dbReference type="ARBA" id="ARBA00022692"/>
    </source>
</evidence>
<keyword evidence="6 7" id="KW-0472">Membrane</keyword>
<dbReference type="Gene3D" id="1.10.3720.10">
    <property type="entry name" value="MetI-like"/>
    <property type="match status" value="1"/>
</dbReference>
<keyword evidence="5 7" id="KW-1133">Transmembrane helix</keyword>
<accession>A0A6M0RJ99</accession>
<feature type="domain" description="ABC transmembrane type-1" evidence="8">
    <location>
        <begin position="181"/>
        <end position="375"/>
    </location>
</feature>